<accession>A0A7D5GLS1</accession>
<dbReference type="PROSITE" id="PS50113">
    <property type="entry name" value="PAC"/>
    <property type="match status" value="7"/>
</dbReference>
<dbReference type="InterPro" id="IPR005467">
    <property type="entry name" value="His_kinase_dom"/>
</dbReference>
<dbReference type="InterPro" id="IPR029016">
    <property type="entry name" value="GAF-like_dom_sf"/>
</dbReference>
<feature type="domain" description="PAC" evidence="9">
    <location>
        <begin position="732"/>
        <end position="783"/>
    </location>
</feature>
<evidence type="ECO:0000313" key="10">
    <source>
        <dbReference type="EMBL" id="QLG50150.1"/>
    </source>
</evidence>
<organism evidence="10 11">
    <name type="scientific">Natrinema halophilum</name>
    <dbReference type="NCBI Taxonomy" id="1699371"/>
    <lineage>
        <taxon>Archaea</taxon>
        <taxon>Methanobacteriati</taxon>
        <taxon>Methanobacteriota</taxon>
        <taxon>Stenosarchaea group</taxon>
        <taxon>Halobacteria</taxon>
        <taxon>Halobacteriales</taxon>
        <taxon>Natrialbaceae</taxon>
        <taxon>Natrinema</taxon>
    </lineage>
</organism>
<dbReference type="KEGG" id="haly:HYG82_15450"/>
<feature type="coiled-coil region" evidence="6">
    <location>
        <begin position="646"/>
        <end position="673"/>
    </location>
</feature>
<dbReference type="SUPFAM" id="SSF47384">
    <property type="entry name" value="Homodimeric domain of signal transducing histidine kinase"/>
    <property type="match status" value="1"/>
</dbReference>
<dbReference type="InterPro" id="IPR003594">
    <property type="entry name" value="HATPase_dom"/>
</dbReference>
<dbReference type="Pfam" id="PF01590">
    <property type="entry name" value="GAF"/>
    <property type="match status" value="1"/>
</dbReference>
<dbReference type="InterPro" id="IPR003661">
    <property type="entry name" value="HisK_dim/P_dom"/>
</dbReference>
<dbReference type="PRINTS" id="PR00344">
    <property type="entry name" value="BCTRLSENSOR"/>
</dbReference>
<feature type="domain" description="PAC" evidence="9">
    <location>
        <begin position="363"/>
        <end position="412"/>
    </location>
</feature>
<proteinExistence type="predicted"/>
<dbReference type="Gene3D" id="3.30.565.10">
    <property type="entry name" value="Histidine kinase-like ATPase, C-terminal domain"/>
    <property type="match status" value="1"/>
</dbReference>
<dbReference type="OrthoDB" id="106630at2157"/>
<dbReference type="GO" id="GO:0000155">
    <property type="term" value="F:phosphorelay sensor kinase activity"/>
    <property type="evidence" value="ECO:0007669"/>
    <property type="project" value="InterPro"/>
</dbReference>
<dbReference type="PROSITE" id="PS50112">
    <property type="entry name" value="PAS"/>
    <property type="match status" value="3"/>
</dbReference>
<evidence type="ECO:0000259" key="7">
    <source>
        <dbReference type="PROSITE" id="PS50109"/>
    </source>
</evidence>
<dbReference type="InterPro" id="IPR000700">
    <property type="entry name" value="PAS-assoc_C"/>
</dbReference>
<feature type="domain" description="PAS" evidence="8">
    <location>
        <begin position="289"/>
        <end position="334"/>
    </location>
</feature>
<dbReference type="SMART" id="SM00388">
    <property type="entry name" value="HisKA"/>
    <property type="match status" value="1"/>
</dbReference>
<dbReference type="InterPro" id="IPR036097">
    <property type="entry name" value="HisK_dim/P_sf"/>
</dbReference>
<dbReference type="SMART" id="SM00387">
    <property type="entry name" value="HATPase_c"/>
    <property type="match status" value="1"/>
</dbReference>
<dbReference type="CDD" id="cd00130">
    <property type="entry name" value="PAS"/>
    <property type="match status" value="5"/>
</dbReference>
<reference evidence="10 11" key="1">
    <citation type="submission" date="2020-07" db="EMBL/GenBank/DDBJ databases">
        <authorList>
            <person name="Cui H."/>
        </authorList>
    </citation>
    <scope>NUCLEOTIDE SEQUENCE [LARGE SCALE GENOMIC DNA]</scope>
    <source>
        <strain evidence="10 11">YPL8</strain>
    </source>
</reference>
<dbReference type="Pfam" id="PF13426">
    <property type="entry name" value="PAS_9"/>
    <property type="match status" value="1"/>
</dbReference>
<comment type="catalytic activity">
    <reaction evidence="1">
        <text>ATP + protein L-histidine = ADP + protein N-phospho-L-histidine.</text>
        <dbReference type="EC" id="2.7.13.3"/>
    </reaction>
</comment>
<dbReference type="EMBL" id="CP058601">
    <property type="protein sequence ID" value="QLG50150.1"/>
    <property type="molecule type" value="Genomic_DNA"/>
</dbReference>
<dbReference type="GeneID" id="56034715"/>
<evidence type="ECO:0000256" key="5">
    <source>
        <dbReference type="ARBA" id="ARBA00022777"/>
    </source>
</evidence>
<sequence length="1395" mass="158434">MGPPSSTDANCQMRLRQQEVVMELYQQAMKTDDVDRLRRDAVSAVAETIEAEYCAILELLPGDDESVLTAGIGWDEEIVGTTVPMKDDSQIGQTVSAAGAVVVDNRRDDGRFADSTLLADSNVRSGINVRIGPTDEPQGVLGVYSTEKRAFAESSVEFVERVAELLASAIETKPNQGELKEVYGRISDAFFALDEDWKFTYLNERAHELINPDDRSLLGNSIWEEFPEGPTRAFKSKYERAMREQETVEFEEYYPEPLDAWFEIRTYPSETGLSIYFRDVTERKGRERELELFRTLLDQSTDSVLVIDPDTGRYLDVNETACQRRGYSRDELLDLTVPDIDVEIDDRTAWQSFVDDLQTSGSVTFDSHHRRHDGTTYPVEVNATHIEHDREYVLAVARDVTERRERERDLRRTERRFEAIFEDPNILVGLLEPDGTVIDINRTAMEYIDADLSAVTGELFWETPWWGAGREIQADVKEWVERAASGEYVNFEAELTRPGGQRYVLNGVFRPVTNDDGDVVSIIVSDSDITERVERERELEESERRYRTLIEQFPNGAVTLVDEEMRYQAVGGSPLSRAGATSDELEGKPVREALPPALADKLVPHYEAALDGEGTEFELSSGDHVFDARIVPVRDDDGTVFAALGLSQEITERREYERQLEQSEQRYRTLVEYFPNGLVTLFDHDLEYTLAAGQGFAQIPVDPDDLEGRKFHDVWPEETVDALQPAFQAALAGRERAVELEYADREWVLHAVPITDERGEVFAGMTMAQDITEQKRRERYLHDAKSQLEAATEAGAVGTWEWDVQADQMVVGPSFARTFGVDPDAAREGVSLDRFIEAIHEDDRERVVDEITDAVETCDEYETEYRVRNVDGEIRWVFSRGHVECDDEGNPTTFPGALTDITERKRAELERKRNQEQLETLFEVLPVGVVVADADGELVEANDAAREIWGGDVFDAGSITEYEKYSIWWADSGELVEPEETTMSRVLDGEKVREPDIFEIEAVDGERRIIRVEGMPVRETAGDVTRGVITITDITKRREYQQKLAESEHRYRTLVENFPEGSVGLFDEDLTYTAVGGQLLEEIGIDAKDRVGNKVDDIHPDPLVDKYEPHFRAALEGEHHSFELELYDRHLYANTLPVKNANGDIFAGMVVVQDVTERREYQRKLEESNERLEQFAYAASHDLQEPLRMVTSYLQLLENRYEDAFDEDGQEFLEFAVDGAERMREMIDALLEYSRIETRGDPFEPTDLGEILDDVIADLQLQIEETDAEITAEDLPQVEGDTSQLRQVLQNLLGNAITYSGDGAPRVHIEAERRGRDWVISVCDEGIGIDPEDQERVFTIFDRLHSREEYDGMGIGLALCERIVERHGGDIWVESERGEGATFSFSLPASDDHER</sequence>
<evidence type="ECO:0000256" key="1">
    <source>
        <dbReference type="ARBA" id="ARBA00000085"/>
    </source>
</evidence>
<dbReference type="InterPro" id="IPR013655">
    <property type="entry name" value="PAS_fold_3"/>
</dbReference>
<name>A0A7D5GLS1_9EURY</name>
<feature type="domain" description="PAC" evidence="9">
    <location>
        <begin position="993"/>
        <end position="1046"/>
    </location>
</feature>
<keyword evidence="11" id="KW-1185">Reference proteome</keyword>
<keyword evidence="4" id="KW-0808">Transferase</keyword>
<dbReference type="InterPro" id="IPR013656">
    <property type="entry name" value="PAS_4"/>
</dbReference>
<dbReference type="SUPFAM" id="SSF55781">
    <property type="entry name" value="GAF domain-like"/>
    <property type="match status" value="1"/>
</dbReference>
<dbReference type="InterPro" id="IPR000014">
    <property type="entry name" value="PAS"/>
</dbReference>
<dbReference type="SMART" id="SM00091">
    <property type="entry name" value="PAS"/>
    <property type="match status" value="8"/>
</dbReference>
<dbReference type="InterPro" id="IPR036890">
    <property type="entry name" value="HATPase_C_sf"/>
</dbReference>
<dbReference type="Pfam" id="PF08448">
    <property type="entry name" value="PAS_4"/>
    <property type="match status" value="6"/>
</dbReference>
<protein>
    <recommendedName>
        <fullName evidence="2">histidine kinase</fullName>
        <ecNumber evidence="2">2.7.13.3</ecNumber>
    </recommendedName>
</protein>
<dbReference type="Pfam" id="PF00512">
    <property type="entry name" value="HisKA"/>
    <property type="match status" value="1"/>
</dbReference>
<dbReference type="InterPro" id="IPR052162">
    <property type="entry name" value="Sensor_kinase/Photoreceptor"/>
</dbReference>
<feature type="domain" description="Histidine kinase" evidence="7">
    <location>
        <begin position="1178"/>
        <end position="1391"/>
    </location>
</feature>
<dbReference type="InterPro" id="IPR035965">
    <property type="entry name" value="PAS-like_dom_sf"/>
</dbReference>
<evidence type="ECO:0000256" key="6">
    <source>
        <dbReference type="SAM" id="Coils"/>
    </source>
</evidence>
<keyword evidence="5" id="KW-0418">Kinase</keyword>
<gene>
    <name evidence="10" type="ORF">HYG82_15450</name>
</gene>
<dbReference type="SMART" id="SM00065">
    <property type="entry name" value="GAF"/>
    <property type="match status" value="1"/>
</dbReference>
<evidence type="ECO:0000256" key="4">
    <source>
        <dbReference type="ARBA" id="ARBA00022679"/>
    </source>
</evidence>
<dbReference type="Gene3D" id="3.30.450.40">
    <property type="match status" value="1"/>
</dbReference>
<dbReference type="PANTHER" id="PTHR43304:SF1">
    <property type="entry name" value="PAC DOMAIN-CONTAINING PROTEIN"/>
    <property type="match status" value="1"/>
</dbReference>
<dbReference type="Pfam" id="PF02518">
    <property type="entry name" value="HATPase_c"/>
    <property type="match status" value="1"/>
</dbReference>
<feature type="domain" description="PAC" evidence="9">
    <location>
        <begin position="610"/>
        <end position="662"/>
    </location>
</feature>
<dbReference type="SMART" id="SM00086">
    <property type="entry name" value="PAC"/>
    <property type="match status" value="5"/>
</dbReference>
<dbReference type="SUPFAM" id="SSF55874">
    <property type="entry name" value="ATPase domain of HSP90 chaperone/DNA topoisomerase II/histidine kinase"/>
    <property type="match status" value="1"/>
</dbReference>
<dbReference type="InterPro" id="IPR003018">
    <property type="entry name" value="GAF"/>
</dbReference>
<dbReference type="Proteomes" id="UP000509241">
    <property type="component" value="Chromosome"/>
</dbReference>
<dbReference type="NCBIfam" id="TIGR00229">
    <property type="entry name" value="sensory_box"/>
    <property type="match status" value="7"/>
</dbReference>
<dbReference type="SUPFAM" id="SSF55785">
    <property type="entry name" value="PYP-like sensor domain (PAS domain)"/>
    <property type="match status" value="8"/>
</dbReference>
<dbReference type="PROSITE" id="PS50109">
    <property type="entry name" value="HIS_KIN"/>
    <property type="match status" value="1"/>
</dbReference>
<evidence type="ECO:0000259" key="8">
    <source>
        <dbReference type="PROSITE" id="PS50112"/>
    </source>
</evidence>
<dbReference type="Gene3D" id="3.30.450.20">
    <property type="entry name" value="PAS domain"/>
    <property type="match status" value="8"/>
</dbReference>
<dbReference type="FunFam" id="3.30.565.10:FF:000006">
    <property type="entry name" value="Sensor histidine kinase WalK"/>
    <property type="match status" value="1"/>
</dbReference>
<feature type="domain" description="PAS" evidence="8">
    <location>
        <begin position="914"/>
        <end position="950"/>
    </location>
</feature>
<dbReference type="InterPro" id="IPR004358">
    <property type="entry name" value="Sig_transdc_His_kin-like_C"/>
</dbReference>
<dbReference type="RefSeq" id="WP_179262378.1">
    <property type="nucleotide sequence ID" value="NZ_CP058601.1"/>
</dbReference>
<feature type="domain" description="PAC" evidence="9">
    <location>
        <begin position="861"/>
        <end position="913"/>
    </location>
</feature>
<dbReference type="PANTHER" id="PTHR43304">
    <property type="entry name" value="PHYTOCHROME-LIKE PROTEIN CPH1"/>
    <property type="match status" value="1"/>
</dbReference>
<dbReference type="Gene3D" id="2.10.70.100">
    <property type="match status" value="1"/>
</dbReference>
<evidence type="ECO:0000256" key="2">
    <source>
        <dbReference type="ARBA" id="ARBA00012438"/>
    </source>
</evidence>
<evidence type="ECO:0000313" key="11">
    <source>
        <dbReference type="Proteomes" id="UP000509241"/>
    </source>
</evidence>
<dbReference type="Gene3D" id="1.10.287.130">
    <property type="match status" value="1"/>
</dbReference>
<feature type="domain" description="PAC" evidence="9">
    <location>
        <begin position="1105"/>
        <end position="1167"/>
    </location>
</feature>
<dbReference type="InterPro" id="IPR001610">
    <property type="entry name" value="PAC"/>
</dbReference>
<evidence type="ECO:0000256" key="3">
    <source>
        <dbReference type="ARBA" id="ARBA00022553"/>
    </source>
</evidence>
<keyword evidence="6" id="KW-0175">Coiled coil</keyword>
<dbReference type="CDD" id="cd00082">
    <property type="entry name" value="HisKA"/>
    <property type="match status" value="1"/>
</dbReference>
<dbReference type="Pfam" id="PF08447">
    <property type="entry name" value="PAS_3"/>
    <property type="match status" value="1"/>
</dbReference>
<dbReference type="EC" id="2.7.13.3" evidence="2"/>
<evidence type="ECO:0000259" key="9">
    <source>
        <dbReference type="PROSITE" id="PS50113"/>
    </source>
</evidence>
<feature type="domain" description="PAC" evidence="9">
    <location>
        <begin position="489"/>
        <end position="541"/>
    </location>
</feature>
<keyword evidence="3" id="KW-0597">Phosphoprotein</keyword>
<feature type="domain" description="PAS" evidence="8">
    <location>
        <begin position="175"/>
        <end position="245"/>
    </location>
</feature>